<feature type="compositionally biased region" description="Basic and acidic residues" evidence="1">
    <location>
        <begin position="41"/>
        <end position="51"/>
    </location>
</feature>
<comment type="caution">
    <text evidence="2">The sequence shown here is derived from an EMBL/GenBank/DDBJ whole genome shotgun (WGS) entry which is preliminary data.</text>
</comment>
<organism evidence="2 3">
    <name type="scientific">Dichanthelium oligosanthes</name>
    <dbReference type="NCBI Taxonomy" id="888268"/>
    <lineage>
        <taxon>Eukaryota</taxon>
        <taxon>Viridiplantae</taxon>
        <taxon>Streptophyta</taxon>
        <taxon>Embryophyta</taxon>
        <taxon>Tracheophyta</taxon>
        <taxon>Spermatophyta</taxon>
        <taxon>Magnoliopsida</taxon>
        <taxon>Liliopsida</taxon>
        <taxon>Poales</taxon>
        <taxon>Poaceae</taxon>
        <taxon>PACMAD clade</taxon>
        <taxon>Panicoideae</taxon>
        <taxon>Panicodae</taxon>
        <taxon>Paniceae</taxon>
        <taxon>Dichantheliinae</taxon>
        <taxon>Dichanthelium</taxon>
    </lineage>
</organism>
<dbReference type="OrthoDB" id="683837at2759"/>
<dbReference type="AlphaFoldDB" id="A0A1E5VHI9"/>
<feature type="region of interest" description="Disordered" evidence="1">
    <location>
        <begin position="29"/>
        <end position="51"/>
    </location>
</feature>
<dbReference type="Gene3D" id="1.20.5.340">
    <property type="match status" value="1"/>
</dbReference>
<reference evidence="2 3" key="1">
    <citation type="submission" date="2016-09" db="EMBL/GenBank/DDBJ databases">
        <title>The draft genome of Dichanthelium oligosanthes: A C3 panicoid grass species.</title>
        <authorList>
            <person name="Studer A.J."/>
            <person name="Schnable J.C."/>
            <person name="Brutnell T.P."/>
        </authorList>
    </citation>
    <scope>NUCLEOTIDE SEQUENCE [LARGE SCALE GENOMIC DNA]</scope>
    <source>
        <strain evidence="3">cv. Kellogg 1175</strain>
        <tissue evidence="2">Leaf</tissue>
    </source>
</reference>
<evidence type="ECO:0000256" key="1">
    <source>
        <dbReference type="SAM" id="MobiDB-lite"/>
    </source>
</evidence>
<evidence type="ECO:0000313" key="3">
    <source>
        <dbReference type="Proteomes" id="UP000095767"/>
    </source>
</evidence>
<name>A0A1E5VHI9_9POAL</name>
<accession>A0A1E5VHI9</accession>
<dbReference type="EMBL" id="LWDX02039344">
    <property type="protein sequence ID" value="OEL24589.1"/>
    <property type="molecule type" value="Genomic_DNA"/>
</dbReference>
<evidence type="ECO:0000313" key="2">
    <source>
        <dbReference type="EMBL" id="OEL24589.1"/>
    </source>
</evidence>
<keyword evidence="3" id="KW-1185">Reference proteome</keyword>
<protein>
    <submittedName>
        <fullName evidence="2">Uncharacterized protein</fullName>
    </submittedName>
</protein>
<dbReference type="Proteomes" id="UP000095767">
    <property type="component" value="Unassembled WGS sequence"/>
</dbReference>
<gene>
    <name evidence="2" type="ORF">BAE44_0014393</name>
</gene>
<dbReference type="STRING" id="888268.A0A1E5VHI9"/>
<proteinExistence type="predicted"/>
<sequence>MKLYECVKKIASSVKIEAVVPEDLKAEMTRQEQDLSNMKKRKDDLKSKLERAGQENCRLQMKLRSVEEENKKLHKKIKDLESSNKQLGTGQVKGQIVYRHRHISIDELEVDAKLKVSEDGHRRIK</sequence>